<feature type="binding site" evidence="15">
    <location>
        <position position="214"/>
    </location>
    <ligand>
        <name>Mg(2+)</name>
        <dbReference type="ChEBI" id="CHEBI:18420"/>
    </ligand>
</feature>
<dbReference type="Gene3D" id="3.90.850.10">
    <property type="entry name" value="Fumarylacetoacetase-like, C-terminal domain"/>
    <property type="match status" value="1"/>
</dbReference>
<evidence type="ECO:0000259" key="17">
    <source>
        <dbReference type="Pfam" id="PF01557"/>
    </source>
</evidence>
<evidence type="ECO:0000256" key="4">
    <source>
        <dbReference type="ARBA" id="ARBA00012094"/>
    </source>
</evidence>
<evidence type="ECO:0000256" key="3">
    <source>
        <dbReference type="ARBA" id="ARBA00010211"/>
    </source>
</evidence>
<dbReference type="AlphaFoldDB" id="A0A1R1XMK6"/>
<feature type="binding site" evidence="15">
    <location>
        <position position="162"/>
    </location>
    <ligand>
        <name>Ca(2+)</name>
        <dbReference type="ChEBI" id="CHEBI:29108"/>
    </ligand>
</feature>
<sequence length="376" mass="41389">MAVLAKLGLFADIQGFSNIAERTFLQDSLNDFMGLNKDIWKAVREKIIDFLTNEENAVRAAVNYKHSIVTADQKDCTMYIPAKIGDYTDFYASENHAANVGTMFRGKDNALMPNYHHLPVGYHGRASSVVVSGTDLKRPRGQIPSPDGPRFGPSMKLDFELEVAVFIGTGNDLGTNIPIETAEDYIFGFVLMNDWSARDIQAWEYVPLGPFLGKNFGTTISPWVVTTFAMAPFKTALPDPKAARLDYLKDDPNSGYDCDLFVSFKPKDSDDYKVISHSNLKYLSWSFKQQLAHHTIGGCNLRPGDLLGSGTISGTTQDSLGSMLEMSWNGKNTISVSESGETRTFINDGDTVKLSGYCQGDGYRVGFGNCVGMILP</sequence>
<evidence type="ECO:0000256" key="12">
    <source>
        <dbReference type="ARBA" id="ARBA00031740"/>
    </source>
</evidence>
<dbReference type="GO" id="GO:0006559">
    <property type="term" value="P:L-phenylalanine catabolic process"/>
    <property type="evidence" value="ECO:0007669"/>
    <property type="project" value="UniProtKB-UniRule"/>
</dbReference>
<evidence type="ECO:0000256" key="15">
    <source>
        <dbReference type="PIRSR" id="PIRSR605959-3"/>
    </source>
</evidence>
<dbReference type="Pfam" id="PF09298">
    <property type="entry name" value="FAA_hydrolase_N"/>
    <property type="match status" value="1"/>
</dbReference>
<name>A0A1R1XMK6_9FUNG</name>
<evidence type="ECO:0000256" key="1">
    <source>
        <dbReference type="ARBA" id="ARBA00000353"/>
    </source>
</evidence>
<accession>A0A1R1XMK6</accession>
<dbReference type="Pfam" id="PF01557">
    <property type="entry name" value="FAA_hydrolase"/>
    <property type="match status" value="1"/>
</dbReference>
<dbReference type="Proteomes" id="UP000187283">
    <property type="component" value="Unassembled WGS sequence"/>
</dbReference>
<dbReference type="FunFam" id="3.90.850.10:FF:000004">
    <property type="entry name" value="Fumarylacetoacetase"/>
    <property type="match status" value="1"/>
</dbReference>
<feature type="binding site" evidence="14">
    <location>
        <position position="205"/>
    </location>
    <ligand>
        <name>substrate</name>
    </ligand>
</feature>
<keyword evidence="6 15" id="KW-0479">Metal-binding</keyword>
<feature type="binding site" evidence="14">
    <location>
        <position position="201"/>
    </location>
    <ligand>
        <name>substrate</name>
    </ligand>
</feature>
<dbReference type="GO" id="GO:0004334">
    <property type="term" value="F:fumarylacetoacetase activity"/>
    <property type="evidence" value="ECO:0007669"/>
    <property type="project" value="UniProtKB-UniRule"/>
</dbReference>
<comment type="pathway">
    <text evidence="2 16">Amino-acid degradation; L-phenylalanine degradation; acetoacetate and fumarate from L-phenylalanine: step 6/6.</text>
</comment>
<feature type="binding site" evidence="14">
    <location>
        <position position="91"/>
    </location>
    <ligand>
        <name>substrate</name>
    </ligand>
</feature>
<evidence type="ECO:0000256" key="16">
    <source>
        <dbReference type="RuleBase" id="RU366008"/>
    </source>
</evidence>
<dbReference type="PANTHER" id="PTHR43069">
    <property type="entry name" value="FUMARYLACETOACETASE"/>
    <property type="match status" value="1"/>
</dbReference>
<dbReference type="GO" id="GO:0046872">
    <property type="term" value="F:metal ion binding"/>
    <property type="evidence" value="ECO:0007669"/>
    <property type="project" value="UniProtKB-UniRule"/>
</dbReference>
<dbReference type="UniPathway" id="UPA00139">
    <property type="reaction ID" value="UER00341"/>
</dbReference>
<feature type="binding site" evidence="15">
    <location>
        <position position="194"/>
    </location>
    <ligand>
        <name>Ca(2+)</name>
        <dbReference type="ChEBI" id="CHEBI:29108"/>
    </ligand>
</feature>
<comment type="similarity">
    <text evidence="3 16">Belongs to the FAH family.</text>
</comment>
<evidence type="ECO:0000259" key="18">
    <source>
        <dbReference type="Pfam" id="PF09298"/>
    </source>
</evidence>
<evidence type="ECO:0000256" key="6">
    <source>
        <dbReference type="ARBA" id="ARBA00022723"/>
    </source>
</evidence>
<keyword evidence="11 16" id="KW-0585">Phenylalanine catabolism</keyword>
<feature type="binding site" evidence="15">
    <location>
        <position position="194"/>
    </location>
    <ligand>
        <name>Mg(2+)</name>
        <dbReference type="ChEBI" id="CHEBI:18420"/>
    </ligand>
</feature>
<proteinExistence type="inferred from homology"/>
<feature type="binding site" evidence="15">
    <location>
        <position position="160"/>
    </location>
    <ligand>
        <name>Ca(2+)</name>
        <dbReference type="ChEBI" id="CHEBI:29108"/>
    </ligand>
</feature>
<evidence type="ECO:0000256" key="11">
    <source>
        <dbReference type="ARBA" id="ARBA00023232"/>
    </source>
</evidence>
<dbReference type="EC" id="3.7.1.2" evidence="4 16"/>
<feature type="binding site" evidence="15">
    <location>
        <position position="218"/>
    </location>
    <ligand>
        <name>Mg(2+)</name>
        <dbReference type="ChEBI" id="CHEBI:18420"/>
    </ligand>
</feature>
<organism evidence="19 20">
    <name type="scientific">Smittium culicis</name>
    <dbReference type="NCBI Taxonomy" id="133412"/>
    <lineage>
        <taxon>Eukaryota</taxon>
        <taxon>Fungi</taxon>
        <taxon>Fungi incertae sedis</taxon>
        <taxon>Zoopagomycota</taxon>
        <taxon>Kickxellomycotina</taxon>
        <taxon>Harpellomycetes</taxon>
        <taxon>Harpellales</taxon>
        <taxon>Legeriomycetaceae</taxon>
        <taxon>Smittium</taxon>
    </lineage>
</organism>
<evidence type="ECO:0000256" key="8">
    <source>
        <dbReference type="ARBA" id="ARBA00022837"/>
    </source>
</evidence>
<gene>
    <name evidence="19" type="ORF">AYI70_g6985</name>
</gene>
<evidence type="ECO:0000256" key="14">
    <source>
        <dbReference type="PIRSR" id="PIRSR605959-2"/>
    </source>
</evidence>
<evidence type="ECO:0000256" key="10">
    <source>
        <dbReference type="ARBA" id="ARBA00022878"/>
    </source>
</evidence>
<feature type="domain" description="Fumarylacetoacetase N-terminal" evidence="18">
    <location>
        <begin position="2"/>
        <end position="81"/>
    </location>
</feature>
<evidence type="ECO:0000256" key="2">
    <source>
        <dbReference type="ARBA" id="ARBA00004782"/>
    </source>
</evidence>
<keyword evidence="8 15" id="KW-0106">Calcium</keyword>
<feature type="domain" description="Fumarylacetoacetase-like C-terminal" evidence="17">
    <location>
        <begin position="88"/>
        <end position="356"/>
    </location>
</feature>
<dbReference type="InterPro" id="IPR036462">
    <property type="entry name" value="Fumarylacetoacetase_N_sf"/>
</dbReference>
<dbReference type="EMBL" id="LSSN01002534">
    <property type="protein sequence ID" value="OMJ15850.1"/>
    <property type="molecule type" value="Genomic_DNA"/>
</dbReference>
<dbReference type="SUPFAM" id="SSF63433">
    <property type="entry name" value="Fumarylacetoacetate hydrolase, FAH, N-terminal domain"/>
    <property type="match status" value="1"/>
</dbReference>
<evidence type="ECO:0000313" key="20">
    <source>
        <dbReference type="Proteomes" id="UP000187283"/>
    </source>
</evidence>
<dbReference type="Gene3D" id="2.30.30.230">
    <property type="entry name" value="Fumarylacetoacetase, N-terminal domain"/>
    <property type="match status" value="1"/>
</dbReference>
<comment type="caution">
    <text evidence="19">The sequence shown here is derived from an EMBL/GenBank/DDBJ whole genome shotgun (WGS) entry which is preliminary data.</text>
</comment>
<dbReference type="OrthoDB" id="9971669at2759"/>
<dbReference type="NCBIfam" id="TIGR01266">
    <property type="entry name" value="fum_ac_acetase"/>
    <property type="match status" value="1"/>
</dbReference>
<reference evidence="19 20" key="1">
    <citation type="submission" date="2017-01" db="EMBL/GenBank/DDBJ databases">
        <authorList>
            <person name="Mah S.A."/>
            <person name="Swanson W.J."/>
            <person name="Moy G.W."/>
            <person name="Vacquier V.D."/>
        </authorList>
    </citation>
    <scope>NUCLEOTIDE SEQUENCE [LARGE SCALE GENOMIC DNA]</scope>
    <source>
        <strain evidence="19 20">GSMNP</strain>
    </source>
</reference>
<dbReference type="SUPFAM" id="SSF56529">
    <property type="entry name" value="FAH"/>
    <property type="match status" value="1"/>
</dbReference>
<dbReference type="InterPro" id="IPR005959">
    <property type="entry name" value="Fumarylacetoacetase"/>
</dbReference>
<protein>
    <recommendedName>
        <fullName evidence="5 16">Fumarylacetoacetase</fullName>
        <ecNumber evidence="4 16">3.7.1.2</ecNumber>
    </recommendedName>
    <alternativeName>
        <fullName evidence="12 16">Fumarylacetoacetate hydrolase</fullName>
    </alternativeName>
</protein>
<feature type="active site" description="Proton acceptor" evidence="13">
    <location>
        <position position="96"/>
    </location>
</feature>
<dbReference type="GO" id="GO:0006572">
    <property type="term" value="P:L-tyrosine catabolic process"/>
    <property type="evidence" value="ECO:0007669"/>
    <property type="project" value="UniProtKB-UniRule"/>
</dbReference>
<dbReference type="GO" id="GO:1902000">
    <property type="term" value="P:homogentisate catabolic process"/>
    <property type="evidence" value="ECO:0007669"/>
    <property type="project" value="TreeGrafter"/>
</dbReference>
<dbReference type="STRING" id="133412.A0A1R1XMK6"/>
<keyword evidence="20" id="KW-1185">Reference proteome</keyword>
<keyword evidence="10 16" id="KW-0828">Tyrosine catabolism</keyword>
<evidence type="ECO:0000256" key="5">
    <source>
        <dbReference type="ARBA" id="ARBA00014741"/>
    </source>
</evidence>
<evidence type="ECO:0000256" key="7">
    <source>
        <dbReference type="ARBA" id="ARBA00022801"/>
    </source>
</evidence>
<feature type="binding site" evidence="14">
    <location>
        <position position="311"/>
    </location>
    <ligand>
        <name>substrate</name>
    </ligand>
</feature>
<dbReference type="PANTHER" id="PTHR43069:SF2">
    <property type="entry name" value="FUMARYLACETOACETASE"/>
    <property type="match status" value="1"/>
</dbReference>
<dbReference type="InterPro" id="IPR011234">
    <property type="entry name" value="Fumarylacetoacetase-like_C"/>
</dbReference>
<dbReference type="InterPro" id="IPR036663">
    <property type="entry name" value="Fumarylacetoacetase_C_sf"/>
</dbReference>
<dbReference type="InterPro" id="IPR015377">
    <property type="entry name" value="Fumarylacetoacetase_N"/>
</dbReference>
<keyword evidence="9 15" id="KW-0460">Magnesium</keyword>
<feature type="binding site" evidence="14">
    <location>
        <position position="105"/>
    </location>
    <ligand>
        <name>substrate</name>
    </ligand>
</feature>
<evidence type="ECO:0000313" key="19">
    <source>
        <dbReference type="EMBL" id="OMJ15850.1"/>
    </source>
</evidence>
<keyword evidence="7 16" id="KW-0378">Hydrolase</keyword>
<comment type="catalytic activity">
    <reaction evidence="1 16">
        <text>4-fumarylacetoacetate + H2O = acetoacetate + fumarate + H(+)</text>
        <dbReference type="Rhea" id="RHEA:10244"/>
        <dbReference type="ChEBI" id="CHEBI:13705"/>
        <dbReference type="ChEBI" id="CHEBI:15377"/>
        <dbReference type="ChEBI" id="CHEBI:15378"/>
        <dbReference type="ChEBI" id="CHEBI:18034"/>
        <dbReference type="ChEBI" id="CHEBI:29806"/>
        <dbReference type="EC" id="3.7.1.2"/>
    </reaction>
</comment>
<evidence type="ECO:0000256" key="13">
    <source>
        <dbReference type="PIRSR" id="PIRSR605959-1"/>
    </source>
</evidence>
<comment type="cofactor">
    <cofactor evidence="16">
        <name>Mg(2+)</name>
        <dbReference type="ChEBI" id="CHEBI:18420"/>
    </cofactor>
    <cofactor evidence="16">
        <name>Ca(2+)</name>
        <dbReference type="ChEBI" id="CHEBI:29108"/>
    </cofactor>
</comment>
<evidence type="ECO:0000256" key="9">
    <source>
        <dbReference type="ARBA" id="ARBA00022842"/>
    </source>
</evidence>
<feature type="binding site" evidence="15">
    <location>
        <position position="89"/>
    </location>
    <ligand>
        <name>Ca(2+)</name>
        <dbReference type="ChEBI" id="CHEBI:29108"/>
    </ligand>
</feature>